<keyword evidence="3" id="KW-1185">Reference proteome</keyword>
<dbReference type="EMBL" id="CP150951">
    <property type="protein sequence ID" value="WZC49842.1"/>
    <property type="molecule type" value="Genomic_DNA"/>
</dbReference>
<keyword evidence="2" id="KW-0540">Nuclease</keyword>
<keyword evidence="2" id="KW-0255">Endonuclease</keyword>
<dbReference type="Pfam" id="PF03372">
    <property type="entry name" value="Exo_endo_phos"/>
    <property type="match status" value="1"/>
</dbReference>
<dbReference type="Gene3D" id="3.60.10.10">
    <property type="entry name" value="Endonuclease/exonuclease/phosphatase"/>
    <property type="match status" value="1"/>
</dbReference>
<gene>
    <name evidence="2" type="ORF">AABB29_04115</name>
</gene>
<sequence length="248" mass="27332">MQTLSCLSWNIHRCRGNDGVIDPARTLATLQAEALDSPIDALILQEADEEIPPHTGLLDIDAVAAATGLRYIHDDPAHRWSDGSHGFLGTIIFVHPDITVDRITLLDLPGRCHRGAVIADLTRDGRRFRLIGVHLSLMQALRWAQLRTICQFMFRNPLRPTILMGDLNEWRPWGGLALSPRFLGTTFTGPALPSFPINRPFLPLDRVLVTAPATVRSAEVLDGPGIRMTSDHRPLRALVDLGEGAISP</sequence>
<evidence type="ECO:0000313" key="3">
    <source>
        <dbReference type="Proteomes" id="UP001440612"/>
    </source>
</evidence>
<evidence type="ECO:0000313" key="2">
    <source>
        <dbReference type="EMBL" id="WZC49842.1"/>
    </source>
</evidence>
<dbReference type="RefSeq" id="WP_341367952.1">
    <property type="nucleotide sequence ID" value="NZ_CP150951.2"/>
</dbReference>
<dbReference type="InterPro" id="IPR005135">
    <property type="entry name" value="Endo/exonuclease/phosphatase"/>
</dbReference>
<dbReference type="Proteomes" id="UP001440612">
    <property type="component" value="Chromosome"/>
</dbReference>
<dbReference type="SUPFAM" id="SSF56219">
    <property type="entry name" value="DNase I-like"/>
    <property type="match status" value="1"/>
</dbReference>
<protein>
    <submittedName>
        <fullName evidence="2">Endonuclease/exonuclease/phosphatase family protein</fullName>
    </submittedName>
</protein>
<name>A0ABZ2VAZ3_9RHOB</name>
<reference evidence="3" key="1">
    <citation type="submission" date="2024-04" db="EMBL/GenBank/DDBJ databases">
        <title>Phylogenomic analyses of a clade within the roseobacter group suggest taxonomic reassignments of species of the genera Aestuariivita, Citreicella, Loktanella, Nautella, Pelagibaca, Ruegeria, Thalassobius, Thiobacimonas and Tropicibacter, and the proposal o.</title>
        <authorList>
            <person name="Jeon C.O."/>
        </authorList>
    </citation>
    <scope>NUCLEOTIDE SEQUENCE [LARGE SCALE GENOMIC DNA]</scope>
    <source>
        <strain evidence="3">BS5-3</strain>
    </source>
</reference>
<dbReference type="InterPro" id="IPR036691">
    <property type="entry name" value="Endo/exonu/phosph_ase_sf"/>
</dbReference>
<proteinExistence type="predicted"/>
<keyword evidence="2" id="KW-0378">Hydrolase</keyword>
<feature type="domain" description="Endonuclease/exonuclease/phosphatase" evidence="1">
    <location>
        <begin position="7"/>
        <end position="232"/>
    </location>
</feature>
<evidence type="ECO:0000259" key="1">
    <source>
        <dbReference type="Pfam" id="PF03372"/>
    </source>
</evidence>
<dbReference type="GO" id="GO:0004519">
    <property type="term" value="F:endonuclease activity"/>
    <property type="evidence" value="ECO:0007669"/>
    <property type="project" value="UniProtKB-KW"/>
</dbReference>
<organism evidence="2 3">
    <name type="scientific">Yoonia phaeophyticola</name>
    <dbReference type="NCBI Taxonomy" id="3137369"/>
    <lineage>
        <taxon>Bacteria</taxon>
        <taxon>Pseudomonadati</taxon>
        <taxon>Pseudomonadota</taxon>
        <taxon>Alphaproteobacteria</taxon>
        <taxon>Rhodobacterales</taxon>
        <taxon>Paracoccaceae</taxon>
        <taxon>Yoonia</taxon>
    </lineage>
</organism>
<accession>A0ABZ2VAZ3</accession>